<dbReference type="SUPFAM" id="SSF56112">
    <property type="entry name" value="Protein kinase-like (PK-like)"/>
    <property type="match status" value="1"/>
</dbReference>
<keyword evidence="2" id="KW-0808">Transferase</keyword>
<proteinExistence type="predicted"/>
<dbReference type="GO" id="GO:0016740">
    <property type="term" value="F:transferase activity"/>
    <property type="evidence" value="ECO:0007669"/>
    <property type="project" value="UniProtKB-KW"/>
</dbReference>
<dbReference type="Pfam" id="PF01636">
    <property type="entry name" value="APH"/>
    <property type="match status" value="1"/>
</dbReference>
<comment type="caution">
    <text evidence="2">The sequence shown here is derived from an EMBL/GenBank/DDBJ whole genome shotgun (WGS) entry which is preliminary data.</text>
</comment>
<dbReference type="EMBL" id="QWJJ01000002">
    <property type="protein sequence ID" value="RII40437.1"/>
    <property type="molecule type" value="Genomic_DNA"/>
</dbReference>
<accession>A0A399J7C6</accession>
<keyword evidence="3" id="KW-1185">Reference proteome</keyword>
<sequence>MARDPALWQPQTGGRSNLSWRVPHPNGDCVVKLFRPARGCTVFPNDPAAEAQMLRHLSGCDIAPTLLHAGDTPQGPCIVYRHIAGPTWAGGRAEIPRIARLLRHLHGLPAPSGLRRGPNGTDALRDEIAAQLPPGAHCPPLPDVTLPPVAPRLIHGDPVPGNIVISASGLRLIDWQCPALGDPCLDLATFLSPAMGLLYLGKPLDSAARADFLAAYGDAQVVARYHALAPFFHARMAAYCLSRAASGSAADRRAATLELAALA</sequence>
<evidence type="ECO:0000259" key="1">
    <source>
        <dbReference type="Pfam" id="PF01636"/>
    </source>
</evidence>
<dbReference type="Proteomes" id="UP000265848">
    <property type="component" value="Unassembled WGS sequence"/>
</dbReference>
<evidence type="ECO:0000313" key="2">
    <source>
        <dbReference type="EMBL" id="RII40437.1"/>
    </source>
</evidence>
<dbReference type="InterPro" id="IPR002575">
    <property type="entry name" value="Aminoglycoside_PTrfase"/>
</dbReference>
<gene>
    <name evidence="2" type="ORF">DL237_02665</name>
</gene>
<reference evidence="2 3" key="1">
    <citation type="submission" date="2018-08" db="EMBL/GenBank/DDBJ databases">
        <title>Pseudooceanicola sediminis CY03 in the family Rhodobacteracea.</title>
        <authorList>
            <person name="Zhang Y.-J."/>
        </authorList>
    </citation>
    <scope>NUCLEOTIDE SEQUENCE [LARGE SCALE GENOMIC DNA]</scope>
    <source>
        <strain evidence="2 3">CY03</strain>
    </source>
</reference>
<protein>
    <submittedName>
        <fullName evidence="2">Aminoglycoside phosphotransferase family protein</fullName>
    </submittedName>
</protein>
<organism evidence="2 3">
    <name type="scientific">Pseudooceanicola sediminis</name>
    <dbReference type="NCBI Taxonomy" id="2211117"/>
    <lineage>
        <taxon>Bacteria</taxon>
        <taxon>Pseudomonadati</taxon>
        <taxon>Pseudomonadota</taxon>
        <taxon>Alphaproteobacteria</taxon>
        <taxon>Rhodobacterales</taxon>
        <taxon>Paracoccaceae</taxon>
        <taxon>Pseudooceanicola</taxon>
    </lineage>
</organism>
<dbReference type="AlphaFoldDB" id="A0A399J7C6"/>
<feature type="domain" description="Aminoglycoside phosphotransferase" evidence="1">
    <location>
        <begin position="10"/>
        <end position="227"/>
    </location>
</feature>
<dbReference type="Gene3D" id="3.90.1200.10">
    <property type="match status" value="1"/>
</dbReference>
<name>A0A399J7C6_9RHOB</name>
<dbReference type="InterPro" id="IPR011009">
    <property type="entry name" value="Kinase-like_dom_sf"/>
</dbReference>
<dbReference type="OrthoDB" id="7334546at2"/>
<evidence type="ECO:0000313" key="3">
    <source>
        <dbReference type="Proteomes" id="UP000265848"/>
    </source>
</evidence>